<dbReference type="Proteomes" id="UP000225706">
    <property type="component" value="Unassembled WGS sequence"/>
</dbReference>
<dbReference type="InterPro" id="IPR002913">
    <property type="entry name" value="START_lipid-bd_dom"/>
</dbReference>
<organism evidence="2 3">
    <name type="scientific">Stylophora pistillata</name>
    <name type="common">Smooth cauliflower coral</name>
    <dbReference type="NCBI Taxonomy" id="50429"/>
    <lineage>
        <taxon>Eukaryota</taxon>
        <taxon>Metazoa</taxon>
        <taxon>Cnidaria</taxon>
        <taxon>Anthozoa</taxon>
        <taxon>Hexacorallia</taxon>
        <taxon>Scleractinia</taxon>
        <taxon>Astrocoeniina</taxon>
        <taxon>Pocilloporidae</taxon>
        <taxon>Stylophora</taxon>
    </lineage>
</organism>
<evidence type="ECO:0000313" key="2">
    <source>
        <dbReference type="EMBL" id="PFX22304.1"/>
    </source>
</evidence>
<name>A0A2B4RV31_STYPI</name>
<sequence length="229" mass="26897">MQSKEDILASYSHEKELERAKWYKEDLDKGGWREASRGPGYVYWIKTFPDEEVPIKVLGSYDMPLSAETYLEVMNARNQEKRDKWDTVFVDHEILETYPDGGRMQFMRYPLSFPLWDRSFLLYFPPVKEIDWYGKRAFLQVQKNACHPTKPEGADGLVRTTNGGNFTVVIPDESKPEEACKFFLLSNNNLNGWLPRKHIEWVVEKKACPSFNNFFASLIKGYNEFFKHD</sequence>
<dbReference type="GO" id="GO:0008289">
    <property type="term" value="F:lipid binding"/>
    <property type="evidence" value="ECO:0007669"/>
    <property type="project" value="InterPro"/>
</dbReference>
<evidence type="ECO:0000259" key="1">
    <source>
        <dbReference type="PROSITE" id="PS50848"/>
    </source>
</evidence>
<protein>
    <recommendedName>
        <fullName evidence="1">START domain-containing protein</fullName>
    </recommendedName>
</protein>
<dbReference type="InterPro" id="IPR023393">
    <property type="entry name" value="START-like_dom_sf"/>
</dbReference>
<proteinExistence type="predicted"/>
<reference evidence="3" key="1">
    <citation type="journal article" date="2017" name="bioRxiv">
        <title>Comparative analysis of the genomes of Stylophora pistillata and Acropora digitifera provides evidence for extensive differences between species of corals.</title>
        <authorList>
            <person name="Voolstra C.R."/>
            <person name="Li Y."/>
            <person name="Liew Y.J."/>
            <person name="Baumgarten S."/>
            <person name="Zoccola D."/>
            <person name="Flot J.-F."/>
            <person name="Tambutte S."/>
            <person name="Allemand D."/>
            <person name="Aranda M."/>
        </authorList>
    </citation>
    <scope>NUCLEOTIDE SEQUENCE [LARGE SCALE GENOMIC DNA]</scope>
</reference>
<evidence type="ECO:0000313" key="3">
    <source>
        <dbReference type="Proteomes" id="UP000225706"/>
    </source>
</evidence>
<dbReference type="Pfam" id="PF01852">
    <property type="entry name" value="START"/>
    <property type="match status" value="1"/>
</dbReference>
<feature type="domain" description="START" evidence="1">
    <location>
        <begin position="28"/>
        <end position="227"/>
    </location>
</feature>
<gene>
    <name evidence="2" type="ORF">AWC38_SpisGene13178</name>
</gene>
<keyword evidence="3" id="KW-1185">Reference proteome</keyword>
<dbReference type="AlphaFoldDB" id="A0A2B4RV31"/>
<dbReference type="OrthoDB" id="5947574at2759"/>
<dbReference type="EMBL" id="LSMT01000244">
    <property type="protein sequence ID" value="PFX22304.1"/>
    <property type="molecule type" value="Genomic_DNA"/>
</dbReference>
<dbReference type="SUPFAM" id="SSF55961">
    <property type="entry name" value="Bet v1-like"/>
    <property type="match status" value="1"/>
</dbReference>
<accession>A0A2B4RV31</accession>
<comment type="caution">
    <text evidence="2">The sequence shown here is derived from an EMBL/GenBank/DDBJ whole genome shotgun (WGS) entry which is preliminary data.</text>
</comment>
<dbReference type="PROSITE" id="PS50848">
    <property type="entry name" value="START"/>
    <property type="match status" value="1"/>
</dbReference>
<dbReference type="Gene3D" id="3.30.530.20">
    <property type="match status" value="1"/>
</dbReference>